<accession>A0A381QQ05</accession>
<dbReference type="EMBL" id="UINC01001394">
    <property type="protein sequence ID" value="SUZ79633.1"/>
    <property type="molecule type" value="Genomic_DNA"/>
</dbReference>
<dbReference type="PANTHER" id="PTHR35889:SF3">
    <property type="entry name" value="F-BOX DOMAIN-CONTAINING PROTEIN"/>
    <property type="match status" value="1"/>
</dbReference>
<dbReference type="AlphaFoldDB" id="A0A381QQ05"/>
<dbReference type="InterPro" id="IPR011429">
    <property type="entry name" value="Cyt_c_Planctomycete-type"/>
</dbReference>
<dbReference type="Pfam" id="PF07583">
    <property type="entry name" value="PSCyt2"/>
    <property type="match status" value="1"/>
</dbReference>
<protein>
    <recommendedName>
        <fullName evidence="5">Cytochrome c domain-containing protein</fullName>
    </recommendedName>
</protein>
<dbReference type="PANTHER" id="PTHR35889">
    <property type="entry name" value="CYCLOINULO-OLIGOSACCHARIDE FRUCTANOTRANSFERASE-RELATED"/>
    <property type="match status" value="1"/>
</dbReference>
<organism evidence="4">
    <name type="scientific">marine metagenome</name>
    <dbReference type="NCBI Taxonomy" id="408172"/>
    <lineage>
        <taxon>unclassified sequences</taxon>
        <taxon>metagenomes</taxon>
        <taxon>ecological metagenomes</taxon>
    </lineage>
</organism>
<dbReference type="Pfam" id="PF07635">
    <property type="entry name" value="PSCyt1"/>
    <property type="match status" value="1"/>
</dbReference>
<dbReference type="InterPro" id="IPR022655">
    <property type="entry name" value="DUF1553"/>
</dbReference>
<evidence type="ECO:0000259" key="2">
    <source>
        <dbReference type="Pfam" id="PF07587"/>
    </source>
</evidence>
<evidence type="ECO:0008006" key="5">
    <source>
        <dbReference type="Google" id="ProtNLM"/>
    </source>
</evidence>
<evidence type="ECO:0000313" key="4">
    <source>
        <dbReference type="EMBL" id="SUZ79633.1"/>
    </source>
</evidence>
<proteinExistence type="predicted"/>
<name>A0A381QQ05_9ZZZZ</name>
<reference evidence="4" key="1">
    <citation type="submission" date="2018-05" db="EMBL/GenBank/DDBJ databases">
        <authorList>
            <person name="Lanie J.A."/>
            <person name="Ng W.-L."/>
            <person name="Kazmierczak K.M."/>
            <person name="Andrzejewski T.M."/>
            <person name="Davidsen T.M."/>
            <person name="Wayne K.J."/>
            <person name="Tettelin H."/>
            <person name="Glass J.I."/>
            <person name="Rusch D."/>
            <person name="Podicherti R."/>
            <person name="Tsui H.-C.T."/>
            <person name="Winkler M.E."/>
        </authorList>
    </citation>
    <scope>NUCLEOTIDE SEQUENCE</scope>
</reference>
<sequence length="871" mass="99133">MRNLLVSNRVVLCAVLAITSFLPLGAIAQSSAEFFSHEIRPIMERTCWNCHSDQIQSSGLDLSTREGALAGGSRGPAIVPGNAVDSLLFRQVAGMEGPAMPLGVPLTEEEVEVFRTWINQGAEWDARPATAASGDGFTAFATVVPDSARQYWAFKLPEKQSLPDIASFDHPIDQFLEQKRAEVEVIAAQKADRLTLLRRAYLDLIGLPPSAEETEEFLADTASNAWERLIEKLLASPQYGERWGRHWLDVARYADSDGYEQDVDRANAWRYRDYVVNAFNDDKPFDQFIVEQIAGDELDETNHQTRIATGFLRAGPRVNFREKDNPERRWDYLDDVLETVGRGVLGMTIQCARCHDHKFDPILQKDYYSLTSAIFGYVETDWPMLPDEQALEYLDKTQELDSRVAAVREQIREIEQPYLTELKIERIRNEFPQDVLDAVLTPEEERTDGQQLLAAQVLTIGVARDRVNAAMSELDKTRREVLQKRIQDIEVDRPEEPAMIEIVTDGDYRYTPDRAGDNVLGCPECRIKMDKPGSFLHRGSERYEVPPANFLIRGDPFSLGPEMEPAFLTVATYGSPPKEIPRPNGRTSGRRLALANWIVSEDNPLTARVWVNRVWHHHFGRGIVASLDNFGVVGDRPTHPELLDWLALEFMGNDWSTKDLHRLIMTSEAYQMASSFVNEQNSLADLENHFMWRYRPQRLEAEAVRDVILATSGGIDLKVGGKPIFPYIPQEILDTAVLFGRWDNQVDGPEVWRRSLYVYRRRTLSFPFFETFDLPDQNQTINTRNTSTVAPQALTLMNNPFVLSQAELFSDTIEEKVPYNVDQQVEMVYQTALTRPPTQEEAEVGRQLIELGSLDDLTHVVFNLSEFLYRR</sequence>
<dbReference type="Pfam" id="PF07587">
    <property type="entry name" value="PSD1"/>
    <property type="match status" value="1"/>
</dbReference>
<gene>
    <name evidence="4" type="ORF">METZ01_LOCUS32487</name>
</gene>
<feature type="domain" description="DUF1549" evidence="1">
    <location>
        <begin position="171"/>
        <end position="373"/>
    </location>
</feature>
<evidence type="ECO:0000259" key="3">
    <source>
        <dbReference type="Pfam" id="PF07635"/>
    </source>
</evidence>
<dbReference type="InterPro" id="IPR011444">
    <property type="entry name" value="DUF1549"/>
</dbReference>
<feature type="domain" description="DUF1553" evidence="2">
    <location>
        <begin position="590"/>
        <end position="848"/>
    </location>
</feature>
<feature type="domain" description="Cytochrome C Planctomycete-type" evidence="3">
    <location>
        <begin position="47"/>
        <end position="101"/>
    </location>
</feature>
<evidence type="ECO:0000259" key="1">
    <source>
        <dbReference type="Pfam" id="PF07583"/>
    </source>
</evidence>